<dbReference type="GO" id="GO:0030246">
    <property type="term" value="F:carbohydrate binding"/>
    <property type="evidence" value="ECO:0007669"/>
    <property type="project" value="InterPro"/>
</dbReference>
<dbReference type="Pfam" id="PF02278">
    <property type="entry name" value="Lyase_8"/>
    <property type="match status" value="1"/>
</dbReference>
<evidence type="ECO:0000259" key="7">
    <source>
        <dbReference type="Pfam" id="PF02884"/>
    </source>
</evidence>
<evidence type="ECO:0000256" key="2">
    <source>
        <dbReference type="ARBA" id="ARBA00022729"/>
    </source>
</evidence>
<evidence type="ECO:0000256" key="5">
    <source>
        <dbReference type="SAM" id="MobiDB-lite"/>
    </source>
</evidence>
<dbReference type="InterPro" id="IPR011071">
    <property type="entry name" value="Lyase_8-like_C"/>
</dbReference>
<dbReference type="AlphaFoldDB" id="R8ATU6"/>
<dbReference type="Pfam" id="PF08124">
    <property type="entry name" value="Lyase_8_N"/>
    <property type="match status" value="1"/>
</dbReference>
<dbReference type="Gene3D" id="2.70.98.10">
    <property type="match status" value="1"/>
</dbReference>
<accession>R8ATU6</accession>
<comment type="similarity">
    <text evidence="1">Belongs to the polysaccharide lyase 8 family.</text>
</comment>
<evidence type="ECO:0000259" key="6">
    <source>
        <dbReference type="Pfam" id="PF02278"/>
    </source>
</evidence>
<feature type="region of interest" description="Disordered" evidence="5">
    <location>
        <begin position="177"/>
        <end position="200"/>
    </location>
</feature>
<organism evidence="9 10">
    <name type="scientific">Plesiomonas shigelloides 302-73</name>
    <dbReference type="NCBI Taxonomy" id="1315976"/>
    <lineage>
        <taxon>Bacteria</taxon>
        <taxon>Pseudomonadati</taxon>
        <taxon>Pseudomonadota</taxon>
        <taxon>Gammaproteobacteria</taxon>
        <taxon>Enterobacterales</taxon>
        <taxon>Enterobacteriaceae</taxon>
        <taxon>Plesiomonas</taxon>
    </lineage>
</organism>
<keyword evidence="2" id="KW-0732">Signal</keyword>
<feature type="compositionally biased region" description="Polar residues" evidence="5">
    <location>
        <begin position="184"/>
        <end position="200"/>
    </location>
</feature>
<dbReference type="InterPro" id="IPR008929">
    <property type="entry name" value="Chondroitin_lyas"/>
</dbReference>
<dbReference type="GO" id="GO:0016837">
    <property type="term" value="F:carbon-oxygen lyase activity, acting on polysaccharides"/>
    <property type="evidence" value="ECO:0007669"/>
    <property type="project" value="UniProtKB-ARBA"/>
</dbReference>
<sequence>MDIRAESDYQQLRSKWRSGFLGTDSAQLDEELLARITTTNREANKQWANMLIAESRLSLWRDLPLDDVTDAGKKKLGANLRSSYQRLFSMAKAYQMAGGELYQQPQLLQSIIGGLAFLNQRYYKPGVKEWGNWWHWELGIPKDIHNILIVLYEQLPSELIQANTAATRYFTPLPTHLGAGPGADTSSNPKYRESTGGNRTDNSQVVLLRGVLDNSAAEINAAVTALSPVVEYVSTSDGFYTDGSFIQHYDIAYNGTYGNVLLGGLGALIDLVAGSPWQATDPKLQEIYPIIFKSYAPFLFRGTMMEFVNGRAISRPQEQGHQVGHNVINSLLYYIDAAAPEYQMRLKQLIKEQITSDTLLNPLTSINHVGNYLKAKELVSDPRIEEYEDEAEGFHYFPAMERAVFRQDDWAFALALHSNRTGNFECMNEENRRGWFTGDGMAYLYTDQLDSYQDFWPAVDSYRLEGTTVDNQLMADCQGQRNQLKGGSKTTMGWVGGAKLDEMGVVGMEFSNWNDTLSAKKSWYMFDDEIVFVGSNIQSHIGADVTTTVLNRKLPQDQTVNVYLDGQPWQGEAQVTAKSIRLTRSAEGKGSGYLFLQPTSINLTQSQRSGDWSEIGTKSGQVTANFITATQSHSQQNNRYAYIWLPEAEDLDEYVQDAPIKLVRQDESAHIVSYPEKGVVAATVWGIEEVAVTPHVTVSGAAALLLKQEKGRKQIALTDPLQTQAHITLRFNKPVKIISDPQNRVQISGHKEVMVDMHNLRGQTYLFSVK</sequence>
<evidence type="ECO:0000313" key="10">
    <source>
        <dbReference type="Proteomes" id="UP000014012"/>
    </source>
</evidence>
<dbReference type="GO" id="GO:0005975">
    <property type="term" value="P:carbohydrate metabolic process"/>
    <property type="evidence" value="ECO:0007669"/>
    <property type="project" value="InterPro"/>
</dbReference>
<evidence type="ECO:0000256" key="3">
    <source>
        <dbReference type="ARBA" id="ARBA00023239"/>
    </source>
</evidence>
<gene>
    <name evidence="9" type="ORF">PLESHI_04282</name>
</gene>
<dbReference type="InterPro" id="IPR003159">
    <property type="entry name" value="Lyase_8_central_dom"/>
</dbReference>
<dbReference type="Gene3D" id="1.50.10.100">
    <property type="entry name" value="Chondroitin AC/alginate lyase"/>
    <property type="match status" value="1"/>
</dbReference>
<protein>
    <submittedName>
        <fullName evidence="9">Hyaluronate lyase</fullName>
    </submittedName>
</protein>
<dbReference type="Proteomes" id="UP000014012">
    <property type="component" value="Unassembled WGS sequence"/>
</dbReference>
<dbReference type="Gene3D" id="2.60.220.10">
    <property type="entry name" value="Polysaccharide lyase family 8-like, C-terminal"/>
    <property type="match status" value="1"/>
</dbReference>
<dbReference type="CDD" id="cd01083">
    <property type="entry name" value="GAG_Lyase"/>
    <property type="match status" value="1"/>
</dbReference>
<dbReference type="InterPro" id="IPR012970">
    <property type="entry name" value="Lyase_8_alpha_N"/>
</dbReference>
<feature type="domain" description="Polysaccharide lyase family 8 C-terminal" evidence="7">
    <location>
        <begin position="662"/>
        <end position="727"/>
    </location>
</feature>
<dbReference type="InterPro" id="IPR014718">
    <property type="entry name" value="GH-type_carb-bd"/>
</dbReference>
<dbReference type="Pfam" id="PF02884">
    <property type="entry name" value="Lyase_8_C"/>
    <property type="match status" value="1"/>
</dbReference>
<dbReference type="EMBL" id="AQQO01000028">
    <property type="protein sequence ID" value="EON89746.1"/>
    <property type="molecule type" value="Genomic_DNA"/>
</dbReference>
<evidence type="ECO:0000256" key="4">
    <source>
        <dbReference type="PIRSR" id="PIRSR638970-1"/>
    </source>
</evidence>
<feature type="domain" description="Polysaccharide lyase family 8 central" evidence="6">
    <location>
        <begin position="395"/>
        <end position="648"/>
    </location>
</feature>
<dbReference type="SUPFAM" id="SSF74650">
    <property type="entry name" value="Galactose mutarotase-like"/>
    <property type="match status" value="1"/>
</dbReference>
<keyword evidence="10" id="KW-1185">Reference proteome</keyword>
<dbReference type="InterPro" id="IPR004103">
    <property type="entry name" value="Lyase_8_C"/>
</dbReference>
<dbReference type="InterPro" id="IPR011013">
    <property type="entry name" value="Gal_mutarotase_sf_dom"/>
</dbReference>
<comment type="caution">
    <text evidence="9">The sequence shown here is derived from an EMBL/GenBank/DDBJ whole genome shotgun (WGS) entry which is preliminary data.</text>
</comment>
<dbReference type="PANTHER" id="PTHR38481:SF1">
    <property type="entry name" value="HYALURONATE LYASE"/>
    <property type="match status" value="1"/>
</dbReference>
<dbReference type="GO" id="GO:0005576">
    <property type="term" value="C:extracellular region"/>
    <property type="evidence" value="ECO:0007669"/>
    <property type="project" value="InterPro"/>
</dbReference>
<evidence type="ECO:0000256" key="1">
    <source>
        <dbReference type="ARBA" id="ARBA00006699"/>
    </source>
</evidence>
<feature type="domain" description="Polysaccharide lyase 8 N-terminal alpha-helical" evidence="8">
    <location>
        <begin position="16"/>
        <end position="351"/>
    </location>
</feature>
<dbReference type="SUPFAM" id="SSF49863">
    <property type="entry name" value="Hyaluronate lyase-like, C-terminal domain"/>
    <property type="match status" value="1"/>
</dbReference>
<dbReference type="InterPro" id="IPR038970">
    <property type="entry name" value="Lyase_8"/>
</dbReference>
<feature type="active site" evidence="4">
    <location>
        <position position="248"/>
    </location>
</feature>
<proteinExistence type="inferred from homology"/>
<reference evidence="9 10" key="1">
    <citation type="journal article" date="2013" name="Genome Announc.">
        <title>Genome Sequence of Plesiomonas shigelloides Strain 302-73 (Serotype O1).</title>
        <authorList>
            <person name="Pique N."/>
            <person name="Aquilini E."/>
            <person name="Alioto T."/>
            <person name="Minana-Galbis D."/>
            <person name="Tomas J.M."/>
        </authorList>
    </citation>
    <scope>NUCLEOTIDE SEQUENCE [LARGE SCALE GENOMIC DNA]</scope>
    <source>
        <strain evidence="9 10">302-73</strain>
    </source>
</reference>
<feature type="active site" evidence="4">
    <location>
        <position position="257"/>
    </location>
</feature>
<dbReference type="PANTHER" id="PTHR38481">
    <property type="entry name" value="HYALURONATE LYASE"/>
    <property type="match status" value="1"/>
</dbReference>
<evidence type="ECO:0000313" key="9">
    <source>
        <dbReference type="EMBL" id="EON89746.1"/>
    </source>
</evidence>
<dbReference type="PATRIC" id="fig|1315976.3.peg.837"/>
<feature type="active site" evidence="4">
    <location>
        <position position="311"/>
    </location>
</feature>
<keyword evidence="3 9" id="KW-0456">Lyase</keyword>
<dbReference type="SUPFAM" id="SSF48230">
    <property type="entry name" value="Chondroitin AC/alginate lyase"/>
    <property type="match status" value="1"/>
</dbReference>
<dbReference type="HOGENOM" id="CLU_004172_4_1_6"/>
<evidence type="ECO:0000259" key="8">
    <source>
        <dbReference type="Pfam" id="PF08124"/>
    </source>
</evidence>
<name>R8ATU6_PLESH</name>